<proteinExistence type="predicted"/>
<protein>
    <recommendedName>
        <fullName evidence="3">GLPGLI family protein</fullName>
    </recommendedName>
</protein>
<gene>
    <name evidence="1" type="ORF">TNO010_110116</name>
</gene>
<dbReference type="NCBIfam" id="TIGR01200">
    <property type="entry name" value="GLPGLI"/>
    <property type="match status" value="1"/>
</dbReference>
<dbReference type="Pfam" id="PF09697">
    <property type="entry name" value="Porph_ging"/>
    <property type="match status" value="1"/>
</dbReference>
<name>A0A2I2LEZ8_9FLAO</name>
<reference evidence="1 2" key="1">
    <citation type="submission" date="2017-11" db="EMBL/GenBank/DDBJ databases">
        <authorList>
            <person name="Duchaud E."/>
        </authorList>
    </citation>
    <scope>NUCLEOTIDE SEQUENCE [LARGE SCALE GENOMIC DNA]</scope>
    <source>
        <strain evidence="1 2">TNO010</strain>
    </source>
</reference>
<evidence type="ECO:0000313" key="2">
    <source>
        <dbReference type="Proteomes" id="UP000490060"/>
    </source>
</evidence>
<dbReference type="AlphaFoldDB" id="A0A2I2LEZ8"/>
<dbReference type="InterPro" id="IPR005901">
    <property type="entry name" value="GLPGLI"/>
</dbReference>
<dbReference type="Proteomes" id="UP000490060">
    <property type="component" value="Unassembled WGS sequence"/>
</dbReference>
<accession>A0A2I2LEZ8</accession>
<organism evidence="1 2">
    <name type="scientific">Tenacibaculum finnmarkense genomovar ulcerans</name>
    <dbReference type="NCBI Taxonomy" id="2781388"/>
    <lineage>
        <taxon>Bacteria</taxon>
        <taxon>Pseudomonadati</taxon>
        <taxon>Bacteroidota</taxon>
        <taxon>Flavobacteriia</taxon>
        <taxon>Flavobacteriales</taxon>
        <taxon>Flavobacteriaceae</taxon>
        <taxon>Tenacibaculum</taxon>
        <taxon>Tenacibaculum finnmarkense</taxon>
    </lineage>
</organism>
<evidence type="ECO:0008006" key="3">
    <source>
        <dbReference type="Google" id="ProtNLM"/>
    </source>
</evidence>
<sequence length="245" mass="28343">MKIKALLIIVVFFTITVKSQIIKQGTVTYKKELIKKIFVKKKNNDLNFDEFKMIEEKTIDVLKSIRFELKFNRIESTFSVVPSLIIEENKYAEMALIPYGDSKFYNAKNERLSEVNIFGEDFLVTDKPLTWQLKNETKKIGDYLCYKAIAIERKMYRGKMKEYPVIAWYCPEISSFFGPIGVAGLPGLILEVNKGNTKYMATKINLNPKKNIKITKLTKGKKITRKKLGEMISEAMGNFKKNKGY</sequence>
<dbReference type="RefSeq" id="WP_172504740.1">
    <property type="nucleotide sequence ID" value="NZ_JAFMUG010000003.1"/>
</dbReference>
<evidence type="ECO:0000313" key="1">
    <source>
        <dbReference type="EMBL" id="SOS58141.1"/>
    </source>
</evidence>
<dbReference type="EMBL" id="OENE01000003">
    <property type="protein sequence ID" value="SOS58141.1"/>
    <property type="molecule type" value="Genomic_DNA"/>
</dbReference>